<dbReference type="InterPro" id="IPR001878">
    <property type="entry name" value="Znf_CCHC"/>
</dbReference>
<dbReference type="SUPFAM" id="SSF57756">
    <property type="entry name" value="Retrovirus zinc finger-like domains"/>
    <property type="match status" value="1"/>
</dbReference>
<evidence type="ECO:0000256" key="1">
    <source>
        <dbReference type="PROSITE-ProRule" id="PRU00047"/>
    </source>
</evidence>
<feature type="domain" description="CCHC-type" evidence="3">
    <location>
        <begin position="472"/>
        <end position="486"/>
    </location>
</feature>
<keyword evidence="1" id="KW-0479">Metal-binding</keyword>
<feature type="region of interest" description="Disordered" evidence="2">
    <location>
        <begin position="200"/>
        <end position="230"/>
    </location>
</feature>
<feature type="region of interest" description="Disordered" evidence="2">
    <location>
        <begin position="420"/>
        <end position="441"/>
    </location>
</feature>
<keyword evidence="1" id="KW-0862">Zinc</keyword>
<dbReference type="InterPro" id="IPR005162">
    <property type="entry name" value="Retrotrans_gag_dom"/>
</dbReference>
<feature type="region of interest" description="Disordered" evidence="2">
    <location>
        <begin position="54"/>
        <end position="77"/>
    </location>
</feature>
<organism evidence="4 5">
    <name type="scientific">Coemansia spiralis</name>
    <dbReference type="NCBI Taxonomy" id="417178"/>
    <lineage>
        <taxon>Eukaryota</taxon>
        <taxon>Fungi</taxon>
        <taxon>Fungi incertae sedis</taxon>
        <taxon>Zoopagomycota</taxon>
        <taxon>Kickxellomycotina</taxon>
        <taxon>Kickxellomycetes</taxon>
        <taxon>Kickxellales</taxon>
        <taxon>Kickxellaceae</taxon>
        <taxon>Coemansia</taxon>
    </lineage>
</organism>
<dbReference type="Proteomes" id="UP001151518">
    <property type="component" value="Unassembled WGS sequence"/>
</dbReference>
<dbReference type="Pfam" id="PF00098">
    <property type="entry name" value="zf-CCHC"/>
    <property type="match status" value="1"/>
</dbReference>
<evidence type="ECO:0000313" key="4">
    <source>
        <dbReference type="EMBL" id="KAJ2681061.1"/>
    </source>
</evidence>
<sequence>MDDEGPAFISFSGLPDEDIHEFVSSVESLRKHFKWSNQVTFCYARTMLKGPARKIVQPTKQNTTAATPTGSEQQKTKTLGDEAIDPNSWANLKAALVFEFSDQYQQDRALIQLLTLKQQLGESSSEYAQRFVGSVSALVTAHPLDSNLLAVLFANGLRNEKIRWELLLRRLNTIDRAVAYVAPDQLYKVAKLTPLLSPLPTQPSSVGNVGELSPTSESSTSFTASAASTRHPDAIDNSNSFAGEADEELLSGGHAFDSGNASGLGTLTRGYTANGATFSLDDDFEGSVSPSDPAFTHTQSSMPYPMETPLDNRMIGSISGNELMSAPATDEGFWSPPSLPDARQRRNHRQSMSVYAHMHSASNTSLSNSRAATSSNQTWTPAAIKHSQSFISSSLGAASAHQYADHHDGVSSHGYAYTEERPQSKASIGTGSEADDGSKSANELNSLADQLENLSTMLRVQSDSRRRRPRLCYRCRQKGHIAADCPLPDDIVVPNQHMREKLGIPSSPLALMPRTASLTRSNTVSSPSSSPSSSPVTWRSPGNSAYNTYNGTRGYANRNSSAAVSSRRYTQTLAWNAKQGNNGTL</sequence>
<evidence type="ECO:0000259" key="3">
    <source>
        <dbReference type="PROSITE" id="PS50158"/>
    </source>
</evidence>
<protein>
    <recommendedName>
        <fullName evidence="3">CCHC-type domain-containing protein</fullName>
    </recommendedName>
</protein>
<dbReference type="Pfam" id="PF03732">
    <property type="entry name" value="Retrotrans_gag"/>
    <property type="match status" value="1"/>
</dbReference>
<evidence type="ECO:0000256" key="2">
    <source>
        <dbReference type="SAM" id="MobiDB-lite"/>
    </source>
</evidence>
<dbReference type="GO" id="GO:0003676">
    <property type="term" value="F:nucleic acid binding"/>
    <property type="evidence" value="ECO:0007669"/>
    <property type="project" value="InterPro"/>
</dbReference>
<proteinExistence type="predicted"/>
<feature type="region of interest" description="Disordered" evidence="2">
    <location>
        <begin position="517"/>
        <end position="542"/>
    </location>
</feature>
<comment type="caution">
    <text evidence="4">The sequence shown here is derived from an EMBL/GenBank/DDBJ whole genome shotgun (WGS) entry which is preliminary data.</text>
</comment>
<gene>
    <name evidence="4" type="ORF">GGI25_000014</name>
</gene>
<keyword evidence="1" id="KW-0863">Zinc-finger</keyword>
<dbReference type="Gene3D" id="4.10.60.10">
    <property type="entry name" value="Zinc finger, CCHC-type"/>
    <property type="match status" value="1"/>
</dbReference>
<evidence type="ECO:0000313" key="5">
    <source>
        <dbReference type="Proteomes" id="UP001151518"/>
    </source>
</evidence>
<dbReference type="GO" id="GO:0008270">
    <property type="term" value="F:zinc ion binding"/>
    <property type="evidence" value="ECO:0007669"/>
    <property type="project" value="UniProtKB-KW"/>
</dbReference>
<dbReference type="SMART" id="SM00343">
    <property type="entry name" value="ZnF_C2HC"/>
    <property type="match status" value="1"/>
</dbReference>
<feature type="compositionally biased region" description="Low complexity" evidence="2">
    <location>
        <begin position="525"/>
        <end position="535"/>
    </location>
</feature>
<dbReference type="OrthoDB" id="5371740at2759"/>
<feature type="compositionally biased region" description="Polar residues" evidence="2">
    <location>
        <begin position="58"/>
        <end position="73"/>
    </location>
</feature>
<dbReference type="EMBL" id="JANBTW010000001">
    <property type="protein sequence ID" value="KAJ2681061.1"/>
    <property type="molecule type" value="Genomic_DNA"/>
</dbReference>
<dbReference type="AlphaFoldDB" id="A0A9W8GDA1"/>
<dbReference type="InterPro" id="IPR036875">
    <property type="entry name" value="Znf_CCHC_sf"/>
</dbReference>
<accession>A0A9W8GDA1</accession>
<reference evidence="4" key="1">
    <citation type="submission" date="2022-07" db="EMBL/GenBank/DDBJ databases">
        <title>Phylogenomic reconstructions and comparative analyses of Kickxellomycotina fungi.</title>
        <authorList>
            <person name="Reynolds N.K."/>
            <person name="Stajich J.E."/>
            <person name="Barry K."/>
            <person name="Grigoriev I.V."/>
            <person name="Crous P."/>
            <person name="Smith M.E."/>
        </authorList>
    </citation>
    <scope>NUCLEOTIDE SEQUENCE</scope>
    <source>
        <strain evidence="4">NRRL 3115</strain>
    </source>
</reference>
<feature type="compositionally biased region" description="Low complexity" evidence="2">
    <location>
        <begin position="213"/>
        <end position="229"/>
    </location>
</feature>
<feature type="region of interest" description="Disordered" evidence="2">
    <location>
        <begin position="283"/>
        <end position="312"/>
    </location>
</feature>
<name>A0A9W8GDA1_9FUNG</name>
<feature type="region of interest" description="Disordered" evidence="2">
    <location>
        <begin position="327"/>
        <end position="351"/>
    </location>
</feature>
<dbReference type="PROSITE" id="PS50158">
    <property type="entry name" value="ZF_CCHC"/>
    <property type="match status" value="1"/>
</dbReference>